<dbReference type="Proteomes" id="UP000177894">
    <property type="component" value="Chromosome"/>
</dbReference>
<proteinExistence type="predicted"/>
<evidence type="ECO:0000313" key="1">
    <source>
        <dbReference type="EMBL" id="AOY75054.1"/>
    </source>
</evidence>
<evidence type="ECO:0000313" key="2">
    <source>
        <dbReference type="EMBL" id="ARE89475.1"/>
    </source>
</evidence>
<protein>
    <submittedName>
        <fullName evidence="2">Uncharacterized protein</fullName>
    </submittedName>
</protein>
<accession>A0AAC9WJU7</accession>
<keyword evidence="3" id="KW-1185">Reference proteome</keyword>
<evidence type="ECO:0000313" key="3">
    <source>
        <dbReference type="Proteomes" id="UP000177894"/>
    </source>
</evidence>
<reference evidence="2 4" key="2">
    <citation type="submission" date="2017-03" db="EMBL/GenBank/DDBJ databases">
        <title>Complete sequence of Clostridium formicaceticum DSM 92.</title>
        <authorList>
            <person name="Poehlein A."/>
            <person name="Karl M."/>
            <person name="Bengelsdorf F.R."/>
            <person name="Duerre P."/>
            <person name="Daniel R."/>
        </authorList>
    </citation>
    <scope>NUCLEOTIDE SEQUENCE [LARGE SCALE GENOMIC DNA]</scope>
    <source>
        <strain evidence="2 4">DSM 92</strain>
    </source>
</reference>
<dbReference type="EMBL" id="CP017603">
    <property type="protein sequence ID" value="AOY75054.1"/>
    <property type="molecule type" value="Genomic_DNA"/>
</dbReference>
<dbReference type="KEGG" id="cfm:BJL90_03560"/>
<name>A0AAC9WJU7_9CLOT</name>
<organism evidence="2 4">
    <name type="scientific">Clostridium formicaceticum</name>
    <dbReference type="NCBI Taxonomy" id="1497"/>
    <lineage>
        <taxon>Bacteria</taxon>
        <taxon>Bacillati</taxon>
        <taxon>Bacillota</taxon>
        <taxon>Clostridia</taxon>
        <taxon>Eubacteriales</taxon>
        <taxon>Clostridiaceae</taxon>
        <taxon>Clostridium</taxon>
    </lineage>
</organism>
<dbReference type="AlphaFoldDB" id="A0AAC9WJU7"/>
<dbReference type="Proteomes" id="UP000192478">
    <property type="component" value="Chromosome"/>
</dbReference>
<sequence>MEKYHMRRQDRQINDENELSEILLQGKYIVISMCRNNEKCYISDAFDYQWMLHQIHKEVSFEERTRL</sequence>
<reference evidence="1 3" key="1">
    <citation type="submission" date="2016-10" db="EMBL/GenBank/DDBJ databases">
        <title>Complete Genome Sequence of Acetogen Clostridium formicoaceticum ATCC 27076.</title>
        <authorList>
            <person name="Bao T."/>
            <person name="Cheng C."/>
            <person name="Zhao J."/>
            <person name="Yang S.-T."/>
            <person name="Wang J."/>
            <person name="Wang M."/>
        </authorList>
    </citation>
    <scope>NUCLEOTIDE SEQUENCE [LARGE SCALE GENOMIC DNA]</scope>
    <source>
        <strain evidence="1 3">ATCC 27076</strain>
    </source>
</reference>
<evidence type="ECO:0000313" key="4">
    <source>
        <dbReference type="Proteomes" id="UP000192478"/>
    </source>
</evidence>
<gene>
    <name evidence="1" type="ORF">BJL90_03560</name>
    <name evidence="2" type="ORF">CLFO_39530</name>
</gene>
<dbReference type="EMBL" id="CP020559">
    <property type="protein sequence ID" value="ARE89475.1"/>
    <property type="molecule type" value="Genomic_DNA"/>
</dbReference>